<protein>
    <recommendedName>
        <fullName evidence="3">F-box domain-containing protein</fullName>
    </recommendedName>
</protein>
<dbReference type="SUPFAM" id="SSF52047">
    <property type="entry name" value="RNI-like"/>
    <property type="match status" value="1"/>
</dbReference>
<evidence type="ECO:0008006" key="3">
    <source>
        <dbReference type="Google" id="ProtNLM"/>
    </source>
</evidence>
<evidence type="ECO:0000313" key="2">
    <source>
        <dbReference type="Proteomes" id="UP000825890"/>
    </source>
</evidence>
<dbReference type="GeneID" id="68292326"/>
<reference evidence="1 2" key="1">
    <citation type="submission" date="2021-01" db="EMBL/GenBank/DDBJ databases">
        <title>Cercospora kikuchii MAFF 305040 whole genome shotgun sequence.</title>
        <authorList>
            <person name="Kashiwa T."/>
            <person name="Suzuki T."/>
        </authorList>
    </citation>
    <scope>NUCLEOTIDE SEQUENCE [LARGE SCALE GENOMIC DNA]</scope>
    <source>
        <strain evidence="1 2">MAFF 305040</strain>
    </source>
</reference>
<dbReference type="AlphaFoldDB" id="A0A9P3CHX6"/>
<dbReference type="RefSeq" id="XP_044658014.1">
    <property type="nucleotide sequence ID" value="XM_044802079.1"/>
</dbReference>
<proteinExistence type="predicted"/>
<evidence type="ECO:0000313" key="1">
    <source>
        <dbReference type="EMBL" id="GIZ43527.1"/>
    </source>
</evidence>
<dbReference type="EMBL" id="BOLY01000004">
    <property type="protein sequence ID" value="GIZ43527.1"/>
    <property type="molecule type" value="Genomic_DNA"/>
</dbReference>
<gene>
    <name evidence="1" type="ORF">CKM354_000675100</name>
</gene>
<comment type="caution">
    <text evidence="1">The sequence shown here is derived from an EMBL/GenBank/DDBJ whole genome shotgun (WGS) entry which is preliminary data.</text>
</comment>
<sequence length="455" mass="51563">MSLLALPQELLSEIAFQCRSSDIPKLRLTCKPLYHAATDHFLKEVKLYLTKESMIMAKQIGACHSVLSENIHSCWFQADRVQFLGSFAQWRGEVFRGFESFRSLLSGDLREEDTLESRYQQYVRLADDQRDLCSNDAISHTLYTLFYACPNLTSLWLTLGGLGRKLTTHRHKPYLNAACIPNQDPLRKRNQGGVVAFQQAILAAAKANLSLHTLVLAGIGHMALNEVGLDHRVIAAVAKVLRTVRNLHLQVRSTEELSGEPNSSKMGPTFRQWFRNHQLDLTSLRHLHLELPPLQSFRSSNVDFEDLIADLTFPHLRRLTLIQVQADLTKLSSFLFAHGATLQRVKFANLIGMGVMTWQALFESIAGKLSALEVIELRGTFTHHLQRWSEGYWHLSYSMRSDRGTAFAEALSDYIVHGGPRFPVQEVQGHLRPDAGKLLSMCDMLRIDQDEDEDS</sequence>
<name>A0A9P3CHX6_9PEZI</name>
<accession>A0A9P3CHX6</accession>
<dbReference type="OrthoDB" id="10373130at2759"/>
<keyword evidence="2" id="KW-1185">Reference proteome</keyword>
<dbReference type="Proteomes" id="UP000825890">
    <property type="component" value="Unassembled WGS sequence"/>
</dbReference>
<organism evidence="1 2">
    <name type="scientific">Cercospora kikuchii</name>
    <dbReference type="NCBI Taxonomy" id="84275"/>
    <lineage>
        <taxon>Eukaryota</taxon>
        <taxon>Fungi</taxon>
        <taxon>Dikarya</taxon>
        <taxon>Ascomycota</taxon>
        <taxon>Pezizomycotina</taxon>
        <taxon>Dothideomycetes</taxon>
        <taxon>Dothideomycetidae</taxon>
        <taxon>Mycosphaerellales</taxon>
        <taxon>Mycosphaerellaceae</taxon>
        <taxon>Cercospora</taxon>
    </lineage>
</organism>